<gene>
    <name evidence="1" type="ORF">RHMOL_Rhmol02G0049600</name>
</gene>
<keyword evidence="2" id="KW-1185">Reference proteome</keyword>
<protein>
    <submittedName>
        <fullName evidence="1">Uncharacterized protein</fullName>
    </submittedName>
</protein>
<evidence type="ECO:0000313" key="1">
    <source>
        <dbReference type="EMBL" id="KAI8566553.1"/>
    </source>
</evidence>
<proteinExistence type="predicted"/>
<accession>A0ACC0PLF4</accession>
<sequence length="124" mass="13520">MAHTKGIGASAMTNFLATLGTFLAIIQEVMGNFVLAINFGKAVVGVHHALAGNVAAGHALLLVLLVTPLLLVIPLLLVLLVTPLLLVLLVTRRCCWCCWTRSCRCRWLYYSVIRIRGTTFDVCI</sequence>
<comment type="caution">
    <text evidence="1">The sequence shown here is derived from an EMBL/GenBank/DDBJ whole genome shotgun (WGS) entry which is preliminary data.</text>
</comment>
<dbReference type="EMBL" id="CM046389">
    <property type="protein sequence ID" value="KAI8566553.1"/>
    <property type="molecule type" value="Genomic_DNA"/>
</dbReference>
<evidence type="ECO:0000313" key="2">
    <source>
        <dbReference type="Proteomes" id="UP001062846"/>
    </source>
</evidence>
<name>A0ACC0PLF4_RHOML</name>
<dbReference type="Proteomes" id="UP001062846">
    <property type="component" value="Chromosome 2"/>
</dbReference>
<reference evidence="1" key="1">
    <citation type="submission" date="2022-02" db="EMBL/GenBank/DDBJ databases">
        <title>Plant Genome Project.</title>
        <authorList>
            <person name="Zhang R.-G."/>
        </authorList>
    </citation>
    <scope>NUCLEOTIDE SEQUENCE</scope>
    <source>
        <strain evidence="1">AT1</strain>
    </source>
</reference>
<organism evidence="1 2">
    <name type="scientific">Rhododendron molle</name>
    <name type="common">Chinese azalea</name>
    <name type="synonym">Azalea mollis</name>
    <dbReference type="NCBI Taxonomy" id="49168"/>
    <lineage>
        <taxon>Eukaryota</taxon>
        <taxon>Viridiplantae</taxon>
        <taxon>Streptophyta</taxon>
        <taxon>Embryophyta</taxon>
        <taxon>Tracheophyta</taxon>
        <taxon>Spermatophyta</taxon>
        <taxon>Magnoliopsida</taxon>
        <taxon>eudicotyledons</taxon>
        <taxon>Gunneridae</taxon>
        <taxon>Pentapetalae</taxon>
        <taxon>asterids</taxon>
        <taxon>Ericales</taxon>
        <taxon>Ericaceae</taxon>
        <taxon>Ericoideae</taxon>
        <taxon>Rhodoreae</taxon>
        <taxon>Rhododendron</taxon>
    </lineage>
</organism>